<feature type="coiled-coil region" evidence="1">
    <location>
        <begin position="279"/>
        <end position="320"/>
    </location>
</feature>
<evidence type="ECO:0000313" key="3">
    <source>
        <dbReference type="EMBL" id="KAK3741019.1"/>
    </source>
</evidence>
<gene>
    <name evidence="3" type="ORF">RRG08_005709</name>
</gene>
<organism evidence="3 4">
    <name type="scientific">Elysia crispata</name>
    <name type="common">lettuce slug</name>
    <dbReference type="NCBI Taxonomy" id="231223"/>
    <lineage>
        <taxon>Eukaryota</taxon>
        <taxon>Metazoa</taxon>
        <taxon>Spiralia</taxon>
        <taxon>Lophotrochozoa</taxon>
        <taxon>Mollusca</taxon>
        <taxon>Gastropoda</taxon>
        <taxon>Heterobranchia</taxon>
        <taxon>Euthyneura</taxon>
        <taxon>Panpulmonata</taxon>
        <taxon>Sacoglossa</taxon>
        <taxon>Placobranchoidea</taxon>
        <taxon>Plakobranchidae</taxon>
        <taxon>Elysia</taxon>
    </lineage>
</organism>
<evidence type="ECO:0000256" key="1">
    <source>
        <dbReference type="SAM" id="Coils"/>
    </source>
</evidence>
<accession>A0AAE1CWI2</accession>
<keyword evidence="1" id="KW-0175">Coiled coil</keyword>
<dbReference type="AlphaFoldDB" id="A0AAE1CWI2"/>
<proteinExistence type="predicted"/>
<evidence type="ECO:0000256" key="2">
    <source>
        <dbReference type="SAM" id="MobiDB-lite"/>
    </source>
</evidence>
<protein>
    <submittedName>
        <fullName evidence="3">Uncharacterized protein</fullName>
    </submittedName>
</protein>
<keyword evidence="4" id="KW-1185">Reference proteome</keyword>
<feature type="region of interest" description="Disordered" evidence="2">
    <location>
        <begin position="33"/>
        <end position="57"/>
    </location>
</feature>
<sequence>MDVFDDGGFGFNTDKTPLVDYTHDDNINLGDTAETSFITPSGGAERPIDSLYDTSTRDGSTFDTTADVYNTDETSVGTLPDPPRITPSFRPGDNIVNLRDEIIAANFDAAKTALVKEYYQSIAEDYKSLPLPEKIPYDQFEVGEDGKTLYWTPEKGKVIPLRNNRGGGFLSLGTLASKYGNGGTDAIRTSMGLKDYNSKTRKTGELSSKGKKNVKRAFDILPAEDVDITPVVADHTIASVEIATKALDEELTPEQSAALETIDDPPLDLQWVTPARMKLRNLSSEITRMRDSLVNNEAKLSELEEHLAKERRKLEEAPDEAIKNRIAERIKGLEDEIASRHKTMRKAYPRSYIELGLLLLDEFLNDKKKKKSNRECEERGYLI</sequence>
<name>A0AAE1CWI2_9GAST</name>
<reference evidence="3" key="1">
    <citation type="journal article" date="2023" name="G3 (Bethesda)">
        <title>A reference genome for the long-term kleptoplast-retaining sea slug Elysia crispata morphotype clarki.</title>
        <authorList>
            <person name="Eastman K.E."/>
            <person name="Pendleton A.L."/>
            <person name="Shaikh M.A."/>
            <person name="Suttiyut T."/>
            <person name="Ogas R."/>
            <person name="Tomko P."/>
            <person name="Gavelis G."/>
            <person name="Widhalm J.R."/>
            <person name="Wisecaver J.H."/>
        </authorList>
    </citation>
    <scope>NUCLEOTIDE SEQUENCE</scope>
    <source>
        <strain evidence="3">ECLA1</strain>
    </source>
</reference>
<dbReference type="EMBL" id="JAWDGP010006450">
    <property type="protein sequence ID" value="KAK3741019.1"/>
    <property type="molecule type" value="Genomic_DNA"/>
</dbReference>
<comment type="caution">
    <text evidence="3">The sequence shown here is derived from an EMBL/GenBank/DDBJ whole genome shotgun (WGS) entry which is preliminary data.</text>
</comment>
<dbReference type="Proteomes" id="UP001283361">
    <property type="component" value="Unassembled WGS sequence"/>
</dbReference>
<evidence type="ECO:0000313" key="4">
    <source>
        <dbReference type="Proteomes" id="UP001283361"/>
    </source>
</evidence>